<feature type="compositionally biased region" description="Low complexity" evidence="1">
    <location>
        <begin position="695"/>
        <end position="716"/>
    </location>
</feature>
<feature type="compositionally biased region" description="Polar residues" evidence="1">
    <location>
        <begin position="59"/>
        <end position="68"/>
    </location>
</feature>
<dbReference type="PROSITE" id="PS50896">
    <property type="entry name" value="LISH"/>
    <property type="match status" value="1"/>
</dbReference>
<dbReference type="PROSITE" id="PS50897">
    <property type="entry name" value="CTLH"/>
    <property type="match status" value="1"/>
</dbReference>
<dbReference type="Gene3D" id="2.60.120.920">
    <property type="match status" value="1"/>
</dbReference>
<dbReference type="EMBL" id="OZ037944">
    <property type="protein sequence ID" value="CAL1697236.1"/>
    <property type="molecule type" value="Genomic_DNA"/>
</dbReference>
<dbReference type="SMART" id="SM00757">
    <property type="entry name" value="CRA"/>
    <property type="match status" value="1"/>
</dbReference>
<dbReference type="SMART" id="SM00449">
    <property type="entry name" value="SPRY"/>
    <property type="match status" value="1"/>
</dbReference>
<evidence type="ECO:0000256" key="1">
    <source>
        <dbReference type="SAM" id="MobiDB-lite"/>
    </source>
</evidence>
<reference evidence="5" key="1">
    <citation type="submission" date="2024-04" db="EMBL/GenBank/DDBJ databases">
        <authorList>
            <person name="Shaw F."/>
            <person name="Minotto A."/>
        </authorList>
    </citation>
    <scope>NUCLEOTIDE SEQUENCE [LARGE SCALE GENOMIC DNA]</scope>
</reference>
<dbReference type="InterPro" id="IPR006595">
    <property type="entry name" value="CTLH_C"/>
</dbReference>
<dbReference type="SUPFAM" id="SSF49899">
    <property type="entry name" value="Concanavalin A-like lectins/glucanases"/>
    <property type="match status" value="1"/>
</dbReference>
<dbReference type="InterPro" id="IPR024964">
    <property type="entry name" value="CTLH/CRA"/>
</dbReference>
<evidence type="ECO:0000313" key="5">
    <source>
        <dbReference type="Proteomes" id="UP001497453"/>
    </source>
</evidence>
<evidence type="ECO:0000313" key="4">
    <source>
        <dbReference type="EMBL" id="CAL1697236.1"/>
    </source>
</evidence>
<feature type="region of interest" description="Disordered" evidence="1">
    <location>
        <begin position="624"/>
        <end position="716"/>
    </location>
</feature>
<feature type="compositionally biased region" description="Low complexity" evidence="1">
    <location>
        <begin position="672"/>
        <end position="688"/>
    </location>
</feature>
<feature type="domain" description="CTLH" evidence="3">
    <location>
        <begin position="575"/>
        <end position="622"/>
    </location>
</feature>
<dbReference type="Pfam" id="PF10607">
    <property type="entry name" value="CTLH"/>
    <property type="match status" value="1"/>
</dbReference>
<dbReference type="PANTHER" id="PTHR12864">
    <property type="entry name" value="RAN BINDING PROTEIN 9-RELATED"/>
    <property type="match status" value="1"/>
</dbReference>
<proteinExistence type="predicted"/>
<dbReference type="InterPro" id="IPR001870">
    <property type="entry name" value="B30.2/SPRY"/>
</dbReference>
<dbReference type="InterPro" id="IPR003877">
    <property type="entry name" value="SPRY_dom"/>
</dbReference>
<dbReference type="InterPro" id="IPR050618">
    <property type="entry name" value="Ubq-SigPath_Reg"/>
</dbReference>
<feature type="region of interest" description="Disordered" evidence="1">
    <location>
        <begin position="237"/>
        <end position="258"/>
    </location>
</feature>
<dbReference type="InterPro" id="IPR013144">
    <property type="entry name" value="CRA_dom"/>
</dbReference>
<dbReference type="PROSITE" id="PS50188">
    <property type="entry name" value="B302_SPRY"/>
    <property type="match status" value="1"/>
</dbReference>
<feature type="compositionally biased region" description="Acidic residues" evidence="1">
    <location>
        <begin position="532"/>
        <end position="550"/>
    </location>
</feature>
<dbReference type="Proteomes" id="UP001497453">
    <property type="component" value="Chromosome 1"/>
</dbReference>
<dbReference type="InterPro" id="IPR006594">
    <property type="entry name" value="LisH"/>
</dbReference>
<name>A0ABP1CNF0_9APHY</name>
<feature type="region of interest" description="Disordered" evidence="1">
    <location>
        <begin position="29"/>
        <end position="78"/>
    </location>
</feature>
<gene>
    <name evidence="4" type="ORF">GFSPODELE1_LOCUS1557</name>
</gene>
<dbReference type="InterPro" id="IPR035782">
    <property type="entry name" value="SPRY_RanBP9/10"/>
</dbReference>
<accession>A0ABP1CNF0</accession>
<organism evidence="4 5">
    <name type="scientific">Somion occarium</name>
    <dbReference type="NCBI Taxonomy" id="3059160"/>
    <lineage>
        <taxon>Eukaryota</taxon>
        <taxon>Fungi</taxon>
        <taxon>Dikarya</taxon>
        <taxon>Basidiomycota</taxon>
        <taxon>Agaricomycotina</taxon>
        <taxon>Agaricomycetes</taxon>
        <taxon>Polyporales</taxon>
        <taxon>Cerrenaceae</taxon>
        <taxon>Somion</taxon>
    </lineage>
</organism>
<sequence>MSARQSRSASIPIPAARNIENVISMPFSTTPSALSTTRPRLISNTRPLTVHGSPDRGAMSTSRTNVASSPGRPVTSGSYSSIVARPIVGSNNANHPPFEPRIIRATSSPAPPVNPIDTTCLPNPTPPATARVRRPSTGRHTNVTASSASHIIRPVLTPNASIPAPSGGASLHASPQAFPRPAYLDHSAFRDLIRTNATVPVQFTEPLQVQRTLTGTTSNAPIPAPYPYLRRALSPAIDSDDEGSASPPPPAVSNTTSSKGIWSGKATFPLPTRWSEMDRHASLSISADGRDLTFCGPSCPGDRDSAAARANEPIPPACGIYYYEVEILHKGNKGHISIGFSCNDVRLSRLPGWEKHSWGYHADDGWSFPGHREGNPYGPVFDSGDIIGCGVDFSQNRAFYTKNGTFLGMVFENVGTDLEVYPSVGLRHTGESIRVNFGHEPFRFAIEDHVHSAKNRVWSNIQSTPINWHVLRGESAKYGEVVEGKKAGTHDEDDDAKESLRKLVFGYLAHHGYLETAHAFKAQCEGKPTTMEDSEFSDARDDEEDMDMDEGPSGSLSSIDEERSLRTRVNIMNNVLKGNIDAALDQTCAHYPSVLEREQGLMLFKLRCRKFVELILDASEALKKVKSGDAASHERGRDTTVATKVDQEGGEMMDDGGAMDVDDPSPEAQTHTSNSPSLDVSSSTTSTTGKKETTSRSPSSSSTASSPSHSSSGSALAKAALHNALKYGQTLESDYKPDTRPEIRSHLKRTFGVVAYPDPLAVGGEVAEMAGQEARVRLANELNQAILESQGKPAHPALEMLYRQAAACVAELGTQGVGAAAFADMSREFLDS</sequence>
<feature type="region of interest" description="Disordered" evidence="1">
    <location>
        <begin position="117"/>
        <end position="146"/>
    </location>
</feature>
<feature type="domain" description="B30.2/SPRY" evidence="2">
    <location>
        <begin position="252"/>
        <end position="442"/>
    </location>
</feature>
<feature type="region of interest" description="Disordered" evidence="1">
    <location>
        <begin position="528"/>
        <end position="560"/>
    </location>
</feature>
<evidence type="ECO:0008006" key="6">
    <source>
        <dbReference type="Google" id="ProtNLM"/>
    </source>
</evidence>
<evidence type="ECO:0000259" key="3">
    <source>
        <dbReference type="PROSITE" id="PS50897"/>
    </source>
</evidence>
<keyword evidence="5" id="KW-1185">Reference proteome</keyword>
<dbReference type="Pfam" id="PF00622">
    <property type="entry name" value="SPRY"/>
    <property type="match status" value="1"/>
</dbReference>
<protein>
    <recommendedName>
        <fullName evidence="6">SPRY-domain-containing protein</fullName>
    </recommendedName>
</protein>
<feature type="compositionally biased region" description="Basic and acidic residues" evidence="1">
    <location>
        <begin position="624"/>
        <end position="638"/>
    </location>
</feature>
<dbReference type="InterPro" id="IPR043136">
    <property type="entry name" value="B30.2/SPRY_sf"/>
</dbReference>
<evidence type="ECO:0000259" key="2">
    <source>
        <dbReference type="PROSITE" id="PS50188"/>
    </source>
</evidence>
<dbReference type="CDD" id="cd12909">
    <property type="entry name" value="SPRY_RanBP9_10"/>
    <property type="match status" value="1"/>
</dbReference>
<dbReference type="InterPro" id="IPR013320">
    <property type="entry name" value="ConA-like_dom_sf"/>
</dbReference>
<feature type="compositionally biased region" description="Polar residues" evidence="1">
    <location>
        <begin position="29"/>
        <end position="47"/>
    </location>
</feature>